<comment type="catalytic activity">
    <reaction evidence="2">
        <text>thiamine phosphate + ATP = thiamine diphosphate + ADP</text>
        <dbReference type="Rhea" id="RHEA:15913"/>
        <dbReference type="ChEBI" id="CHEBI:30616"/>
        <dbReference type="ChEBI" id="CHEBI:37575"/>
        <dbReference type="ChEBI" id="CHEBI:58937"/>
        <dbReference type="ChEBI" id="CHEBI:456216"/>
        <dbReference type="EC" id="2.7.4.16"/>
    </reaction>
</comment>
<gene>
    <name evidence="2 5" type="primary">thiL</name>
    <name evidence="5" type="ORF">INR99_04850</name>
</gene>
<dbReference type="EMBL" id="JADFUA010000002">
    <property type="protein sequence ID" value="MBE9608672.1"/>
    <property type="molecule type" value="Genomic_DNA"/>
</dbReference>
<dbReference type="Pfam" id="PF00586">
    <property type="entry name" value="AIRS"/>
    <property type="match status" value="1"/>
</dbReference>
<sequence>MNEFGLIARYFTRPAANADLGVGDDCALMRVREGMQLAVSVDMLVSGRHFFADVDPQSLGHKALAVNLSDLAAMGAEPRWFTLSLALPELDEGWLAGFSAGLHALADQHGISLVGGDTTKGPLTLSIQVAGELPAGSALLRSAGQPGDDLWVSGELGAAAAAVMHGCGRFRLPDTECRAAYRRLEWPTPRVELGLALRGVAHAALDISDGLAGDLRHICARSACGAELWLEALPASDCLAVLPETLRREALLSGGDDYELCFSAPAVQREHLAALAAELGVPLTRIGRLVAGSGVQVLLHGEDICWQHGGFDHFGAA</sequence>
<keyword evidence="2" id="KW-0067">ATP-binding</keyword>
<dbReference type="InterPro" id="IPR006283">
    <property type="entry name" value="ThiL-like"/>
</dbReference>
<feature type="binding site" evidence="2">
    <location>
        <position position="70"/>
    </location>
    <ligand>
        <name>Mg(2+)</name>
        <dbReference type="ChEBI" id="CHEBI:18420"/>
        <label>2</label>
    </ligand>
</feature>
<dbReference type="UniPathway" id="UPA00060">
    <property type="reaction ID" value="UER00142"/>
</dbReference>
<keyword evidence="2" id="KW-0479">Metal-binding</keyword>
<comment type="pathway">
    <text evidence="2">Cofactor biosynthesis; thiamine diphosphate biosynthesis; thiamine diphosphate from thiamine phosphate: step 1/1.</text>
</comment>
<evidence type="ECO:0000313" key="5">
    <source>
        <dbReference type="EMBL" id="MBE9608672.1"/>
    </source>
</evidence>
<comment type="function">
    <text evidence="2">Catalyzes the ATP-dependent phosphorylation of thiamine-monophosphate (TMP) to form thiamine-pyrophosphate (TPP), the active form of vitamin B1.</text>
</comment>
<feature type="binding site" evidence="2">
    <location>
        <position position="25"/>
    </location>
    <ligand>
        <name>Mg(2+)</name>
        <dbReference type="ChEBI" id="CHEBI:18420"/>
        <label>3</label>
    </ligand>
</feature>
<keyword evidence="2 5" id="KW-0808">Transferase</keyword>
<organism evidence="5 6">
    <name type="scientific">Chitinilyticum piscinae</name>
    <dbReference type="NCBI Taxonomy" id="2866724"/>
    <lineage>
        <taxon>Bacteria</taxon>
        <taxon>Pseudomonadati</taxon>
        <taxon>Pseudomonadota</taxon>
        <taxon>Betaproteobacteria</taxon>
        <taxon>Neisseriales</taxon>
        <taxon>Chitinibacteraceae</taxon>
        <taxon>Chitinilyticum</taxon>
    </lineage>
</organism>
<feature type="binding site" evidence="2">
    <location>
        <position position="70"/>
    </location>
    <ligand>
        <name>Mg(2+)</name>
        <dbReference type="ChEBI" id="CHEBI:18420"/>
        <label>3</label>
    </ligand>
</feature>
<dbReference type="InterPro" id="IPR036921">
    <property type="entry name" value="PurM-like_N_sf"/>
</dbReference>
<evidence type="ECO:0000259" key="4">
    <source>
        <dbReference type="Pfam" id="PF02769"/>
    </source>
</evidence>
<evidence type="ECO:0000256" key="2">
    <source>
        <dbReference type="HAMAP-Rule" id="MF_02128"/>
    </source>
</evidence>
<dbReference type="EC" id="2.7.4.16" evidence="2"/>
<dbReference type="InterPro" id="IPR036676">
    <property type="entry name" value="PurM-like_C_sf"/>
</dbReference>
<feature type="binding site" evidence="2">
    <location>
        <position position="25"/>
    </location>
    <ligand>
        <name>Mg(2+)</name>
        <dbReference type="ChEBI" id="CHEBI:18420"/>
        <label>4</label>
    </ligand>
</feature>
<dbReference type="Gene3D" id="3.90.650.10">
    <property type="entry name" value="PurM-like C-terminal domain"/>
    <property type="match status" value="1"/>
</dbReference>
<dbReference type="GO" id="GO:0000287">
    <property type="term" value="F:magnesium ion binding"/>
    <property type="evidence" value="ECO:0007669"/>
    <property type="project" value="UniProtKB-UniRule"/>
</dbReference>
<protein>
    <recommendedName>
        <fullName evidence="2">Thiamine-monophosphate kinase</fullName>
        <shortName evidence="2">TMP kinase</shortName>
        <shortName evidence="2">Thiamine-phosphate kinase</shortName>
        <ecNumber evidence="2">2.7.4.16</ecNumber>
    </recommendedName>
</protein>
<feature type="binding site" evidence="2">
    <location>
        <position position="209"/>
    </location>
    <ligand>
        <name>Mg(2+)</name>
        <dbReference type="ChEBI" id="CHEBI:18420"/>
        <label>5</label>
    </ligand>
</feature>
<feature type="binding site" evidence="2">
    <location>
        <position position="42"/>
    </location>
    <ligand>
        <name>Mg(2+)</name>
        <dbReference type="ChEBI" id="CHEBI:18420"/>
        <label>2</label>
    </ligand>
</feature>
<proteinExistence type="inferred from homology"/>
<dbReference type="NCBIfam" id="TIGR01379">
    <property type="entry name" value="thiL"/>
    <property type="match status" value="1"/>
</dbReference>
<comment type="similarity">
    <text evidence="2">Belongs to the thiamine-monophosphate kinase family.</text>
</comment>
<dbReference type="Proteomes" id="UP000604481">
    <property type="component" value="Unassembled WGS sequence"/>
</dbReference>
<feature type="binding site" evidence="2">
    <location>
        <position position="141"/>
    </location>
    <ligand>
        <name>ATP</name>
        <dbReference type="ChEBI" id="CHEBI:30616"/>
    </ligand>
</feature>
<evidence type="ECO:0000259" key="3">
    <source>
        <dbReference type="Pfam" id="PF00586"/>
    </source>
</evidence>
<feature type="binding site" evidence="2">
    <location>
        <position position="256"/>
    </location>
    <ligand>
        <name>substrate</name>
    </ligand>
</feature>
<feature type="binding site" evidence="2">
    <location>
        <position position="70"/>
    </location>
    <ligand>
        <name>Mg(2+)</name>
        <dbReference type="ChEBI" id="CHEBI:18420"/>
        <label>4</label>
    </ligand>
</feature>
<dbReference type="SUPFAM" id="SSF56042">
    <property type="entry name" value="PurM C-terminal domain-like"/>
    <property type="match status" value="1"/>
</dbReference>
<dbReference type="PANTHER" id="PTHR30270">
    <property type="entry name" value="THIAMINE-MONOPHOSPHATE KINASE"/>
    <property type="match status" value="1"/>
</dbReference>
<dbReference type="InterPro" id="IPR016188">
    <property type="entry name" value="PurM-like_N"/>
</dbReference>
<feature type="binding site" evidence="2">
    <location>
        <begin position="116"/>
        <end position="117"/>
    </location>
    <ligand>
        <name>ATP</name>
        <dbReference type="ChEBI" id="CHEBI:30616"/>
    </ligand>
</feature>
<feature type="binding site" evidence="2">
    <location>
        <position position="49"/>
    </location>
    <ligand>
        <name>substrate</name>
    </ligand>
</feature>
<comment type="caution">
    <text evidence="2">Lacks conserved residue(s) required for the propagation of feature annotation.</text>
</comment>
<feature type="binding site" evidence="2">
    <location>
        <position position="117"/>
    </location>
    <ligand>
        <name>Mg(2+)</name>
        <dbReference type="ChEBI" id="CHEBI:18420"/>
        <label>1</label>
    </ligand>
</feature>
<dbReference type="HAMAP" id="MF_02128">
    <property type="entry name" value="TMP_kinase"/>
    <property type="match status" value="1"/>
</dbReference>
<keyword evidence="6" id="KW-1185">Reference proteome</keyword>
<dbReference type="RefSeq" id="WP_194115202.1">
    <property type="nucleotide sequence ID" value="NZ_JADFUA010000002.1"/>
</dbReference>
<keyword evidence="2 5" id="KW-0418">Kinase</keyword>
<comment type="caution">
    <text evidence="5">The sequence shown here is derived from an EMBL/GenBank/DDBJ whole genome shotgun (WGS) entry which is preliminary data.</text>
</comment>
<dbReference type="PANTHER" id="PTHR30270:SF0">
    <property type="entry name" value="THIAMINE-MONOPHOSPHATE KINASE"/>
    <property type="match status" value="1"/>
</dbReference>
<dbReference type="GO" id="GO:0009229">
    <property type="term" value="P:thiamine diphosphate biosynthetic process"/>
    <property type="evidence" value="ECO:0007669"/>
    <property type="project" value="UniProtKB-UniRule"/>
</dbReference>
<feature type="binding site" evidence="2">
    <location>
        <position position="208"/>
    </location>
    <ligand>
        <name>ATP</name>
        <dbReference type="ChEBI" id="CHEBI:30616"/>
    </ligand>
</feature>
<evidence type="ECO:0000313" key="6">
    <source>
        <dbReference type="Proteomes" id="UP000604481"/>
    </source>
</evidence>
<feature type="binding site" evidence="2">
    <location>
        <position position="42"/>
    </location>
    <ligand>
        <name>Mg(2+)</name>
        <dbReference type="ChEBI" id="CHEBI:18420"/>
        <label>1</label>
    </ligand>
</feature>
<comment type="miscellaneous">
    <text evidence="2">Reaction mechanism of ThiL seems to utilize a direct, inline transfer of the gamma-phosphate of ATP to TMP rather than a phosphorylated enzyme intermediate.</text>
</comment>
<dbReference type="GO" id="GO:0009030">
    <property type="term" value="F:thiamine-phosphate kinase activity"/>
    <property type="evidence" value="ECO:0007669"/>
    <property type="project" value="UniProtKB-UniRule"/>
</dbReference>
<keyword evidence="2" id="KW-0460">Magnesium</keyword>
<evidence type="ECO:0000256" key="1">
    <source>
        <dbReference type="ARBA" id="ARBA00022977"/>
    </source>
</evidence>
<feature type="binding site" evidence="2">
    <location>
        <position position="40"/>
    </location>
    <ligand>
        <name>Mg(2+)</name>
        <dbReference type="ChEBI" id="CHEBI:18420"/>
        <label>4</label>
    </ligand>
</feature>
<dbReference type="GO" id="GO:0009228">
    <property type="term" value="P:thiamine biosynthetic process"/>
    <property type="evidence" value="ECO:0007669"/>
    <property type="project" value="UniProtKB-KW"/>
</dbReference>
<accession>A0A8J7FIY5</accession>
<feature type="binding site" evidence="2">
    <location>
        <position position="206"/>
    </location>
    <ligand>
        <name>Mg(2+)</name>
        <dbReference type="ChEBI" id="CHEBI:18420"/>
        <label>3</label>
    </ligand>
</feature>
<dbReference type="SUPFAM" id="SSF55326">
    <property type="entry name" value="PurM N-terminal domain-like"/>
    <property type="match status" value="1"/>
</dbReference>
<dbReference type="AlphaFoldDB" id="A0A8J7FIY5"/>
<feature type="domain" description="PurM-like C-terminal" evidence="4">
    <location>
        <begin position="145"/>
        <end position="297"/>
    </location>
</feature>
<dbReference type="PIRSF" id="PIRSF005303">
    <property type="entry name" value="Thiam_monoph_kin"/>
    <property type="match status" value="1"/>
</dbReference>
<dbReference type="CDD" id="cd02194">
    <property type="entry name" value="ThiL"/>
    <property type="match status" value="1"/>
</dbReference>
<dbReference type="Gene3D" id="3.30.1330.10">
    <property type="entry name" value="PurM-like, N-terminal domain"/>
    <property type="match status" value="1"/>
</dbReference>
<dbReference type="Pfam" id="PF02769">
    <property type="entry name" value="AIRS_C"/>
    <property type="match status" value="1"/>
</dbReference>
<keyword evidence="1 2" id="KW-0784">Thiamine biosynthesis</keyword>
<dbReference type="InterPro" id="IPR010918">
    <property type="entry name" value="PurM-like_C_dom"/>
</dbReference>
<feature type="domain" description="PurM-like N-terminal" evidence="3">
    <location>
        <begin position="23"/>
        <end position="132"/>
    </location>
</feature>
<dbReference type="GO" id="GO:0005524">
    <property type="term" value="F:ATP binding"/>
    <property type="evidence" value="ECO:0007669"/>
    <property type="project" value="UniProtKB-UniRule"/>
</dbReference>
<feature type="binding site" evidence="2">
    <location>
        <position position="311"/>
    </location>
    <ligand>
        <name>substrate</name>
    </ligand>
</feature>
<reference evidence="5 6" key="1">
    <citation type="submission" date="2020-10" db="EMBL/GenBank/DDBJ databases">
        <title>The genome sequence of Chitinilyticum litopenaei 4Y14.</title>
        <authorList>
            <person name="Liu Y."/>
        </authorList>
    </citation>
    <scope>NUCLEOTIDE SEQUENCE [LARGE SCALE GENOMIC DNA]</scope>
    <source>
        <strain evidence="5 6">4Y14</strain>
    </source>
</reference>
<name>A0A8J7FIY5_9NEIS</name>
<keyword evidence="2" id="KW-0547">Nucleotide-binding</keyword>